<dbReference type="PANTHER" id="PTHR12236:SF98">
    <property type="entry name" value="CUTICULAR PROTEIN 56F"/>
    <property type="match status" value="1"/>
</dbReference>
<evidence type="ECO:0000313" key="6">
    <source>
        <dbReference type="Proteomes" id="UP001497623"/>
    </source>
</evidence>
<dbReference type="InterPro" id="IPR000618">
    <property type="entry name" value="Insect_cuticle"/>
</dbReference>
<evidence type="ECO:0000313" key="5">
    <source>
        <dbReference type="EMBL" id="CAL4158958.1"/>
    </source>
</evidence>
<evidence type="ECO:0000256" key="2">
    <source>
        <dbReference type="PROSITE-ProRule" id="PRU00497"/>
    </source>
</evidence>
<accession>A0AAV2S1Y5</accession>
<name>A0AAV2S1Y5_MEGNR</name>
<protein>
    <recommendedName>
        <fullName evidence="7">Pro-resilin</fullName>
    </recommendedName>
</protein>
<sequence length="119" mass="12357">SPNTSSMVAKAVVILCVVCAAVGLPQSYGPPPPPSNGYGAPGAGQDGPPAQYNFNYAVQDDESGNDFGHEETRDGDFTEGSYYVLLPDGRMQRVDYTVDGDSGFVAEISYEDVGQGGAG</sequence>
<evidence type="ECO:0000256" key="4">
    <source>
        <dbReference type="SAM" id="SignalP"/>
    </source>
</evidence>
<dbReference type="PROSITE" id="PS51155">
    <property type="entry name" value="CHIT_BIND_RR_2"/>
    <property type="match status" value="1"/>
</dbReference>
<dbReference type="GO" id="GO:0042302">
    <property type="term" value="F:structural constituent of cuticle"/>
    <property type="evidence" value="ECO:0007669"/>
    <property type="project" value="UniProtKB-UniRule"/>
</dbReference>
<keyword evidence="6" id="KW-1185">Reference proteome</keyword>
<dbReference type="InterPro" id="IPR051217">
    <property type="entry name" value="Insect_Cuticle_Struc_Prot"/>
</dbReference>
<evidence type="ECO:0000256" key="1">
    <source>
        <dbReference type="ARBA" id="ARBA00022460"/>
    </source>
</evidence>
<dbReference type="Pfam" id="PF00379">
    <property type="entry name" value="Chitin_bind_4"/>
    <property type="match status" value="1"/>
</dbReference>
<proteinExistence type="predicted"/>
<organism evidence="5 6">
    <name type="scientific">Meganyctiphanes norvegica</name>
    <name type="common">Northern krill</name>
    <name type="synonym">Thysanopoda norvegica</name>
    <dbReference type="NCBI Taxonomy" id="48144"/>
    <lineage>
        <taxon>Eukaryota</taxon>
        <taxon>Metazoa</taxon>
        <taxon>Ecdysozoa</taxon>
        <taxon>Arthropoda</taxon>
        <taxon>Crustacea</taxon>
        <taxon>Multicrustacea</taxon>
        <taxon>Malacostraca</taxon>
        <taxon>Eumalacostraca</taxon>
        <taxon>Eucarida</taxon>
        <taxon>Euphausiacea</taxon>
        <taxon>Euphausiidae</taxon>
        <taxon>Meganyctiphanes</taxon>
    </lineage>
</organism>
<keyword evidence="1 2" id="KW-0193">Cuticle</keyword>
<comment type="caution">
    <text evidence="5">The sequence shown here is derived from an EMBL/GenBank/DDBJ whole genome shotgun (WGS) entry which is preliminary data.</text>
</comment>
<dbReference type="GO" id="GO:0031012">
    <property type="term" value="C:extracellular matrix"/>
    <property type="evidence" value="ECO:0007669"/>
    <property type="project" value="TreeGrafter"/>
</dbReference>
<evidence type="ECO:0000256" key="3">
    <source>
        <dbReference type="SAM" id="MobiDB-lite"/>
    </source>
</evidence>
<gene>
    <name evidence="5" type="ORF">MNOR_LOCUS32181</name>
</gene>
<feature type="non-terminal residue" evidence="5">
    <location>
        <position position="1"/>
    </location>
</feature>
<dbReference type="AlphaFoldDB" id="A0AAV2S1Y5"/>
<keyword evidence="4" id="KW-0732">Signal</keyword>
<dbReference type="PANTHER" id="PTHR12236">
    <property type="entry name" value="STRUCTURAL CONTITUENT OF CUTICLE"/>
    <property type="match status" value="1"/>
</dbReference>
<feature type="non-terminal residue" evidence="5">
    <location>
        <position position="119"/>
    </location>
</feature>
<dbReference type="GO" id="GO:0005615">
    <property type="term" value="C:extracellular space"/>
    <property type="evidence" value="ECO:0007669"/>
    <property type="project" value="TreeGrafter"/>
</dbReference>
<dbReference type="EMBL" id="CAXKWB010043128">
    <property type="protein sequence ID" value="CAL4158958.1"/>
    <property type="molecule type" value="Genomic_DNA"/>
</dbReference>
<reference evidence="5 6" key="1">
    <citation type="submission" date="2024-05" db="EMBL/GenBank/DDBJ databases">
        <authorList>
            <person name="Wallberg A."/>
        </authorList>
    </citation>
    <scope>NUCLEOTIDE SEQUENCE [LARGE SCALE GENOMIC DNA]</scope>
</reference>
<feature type="region of interest" description="Disordered" evidence="3">
    <location>
        <begin position="28"/>
        <end position="54"/>
    </location>
</feature>
<feature type="chain" id="PRO_5043528209" description="Pro-resilin" evidence="4">
    <location>
        <begin position="24"/>
        <end position="119"/>
    </location>
</feature>
<evidence type="ECO:0008006" key="7">
    <source>
        <dbReference type="Google" id="ProtNLM"/>
    </source>
</evidence>
<dbReference type="Proteomes" id="UP001497623">
    <property type="component" value="Unassembled WGS sequence"/>
</dbReference>
<feature type="signal peptide" evidence="4">
    <location>
        <begin position="1"/>
        <end position="23"/>
    </location>
</feature>
<dbReference type="PRINTS" id="PR00947">
    <property type="entry name" value="CUTICLE"/>
</dbReference>